<dbReference type="SUPFAM" id="SSF55797">
    <property type="entry name" value="PR-1-like"/>
    <property type="match status" value="1"/>
</dbReference>
<dbReference type="Proteomes" id="UP001186944">
    <property type="component" value="Unassembled WGS sequence"/>
</dbReference>
<dbReference type="InterPro" id="IPR001283">
    <property type="entry name" value="CRISP-related"/>
</dbReference>
<dbReference type="InterPro" id="IPR014044">
    <property type="entry name" value="CAP_dom"/>
</dbReference>
<evidence type="ECO:0000256" key="1">
    <source>
        <dbReference type="SAM" id="SignalP"/>
    </source>
</evidence>
<reference evidence="3" key="1">
    <citation type="submission" date="2019-08" db="EMBL/GenBank/DDBJ databases">
        <title>The improved chromosome-level genome for the pearl oyster Pinctada fucata martensii using PacBio sequencing and Hi-C.</title>
        <authorList>
            <person name="Zheng Z."/>
        </authorList>
    </citation>
    <scope>NUCLEOTIDE SEQUENCE</scope>
    <source>
        <strain evidence="3">ZZ-2019</strain>
        <tissue evidence="3">Adductor muscle</tissue>
    </source>
</reference>
<feature type="chain" id="PRO_5041673542" description="SCP domain-containing protein" evidence="1">
    <location>
        <begin position="18"/>
        <end position="250"/>
    </location>
</feature>
<keyword evidence="4" id="KW-1185">Reference proteome</keyword>
<dbReference type="CDD" id="cd05380">
    <property type="entry name" value="CAP_euk"/>
    <property type="match status" value="1"/>
</dbReference>
<comment type="caution">
    <text evidence="3">The sequence shown here is derived from an EMBL/GenBank/DDBJ whole genome shotgun (WGS) entry which is preliminary data.</text>
</comment>
<evidence type="ECO:0000259" key="2">
    <source>
        <dbReference type="SMART" id="SM00198"/>
    </source>
</evidence>
<proteinExistence type="predicted"/>
<name>A0AA88XW06_PINIB</name>
<sequence>MLSVCLCVIGLSYWTAAEHVTVTPEYKKLFIDTHNKIRREVGSSNMQYLEWDDNLAAEAADWASRCHFYHKNGQGENLAYNTNKMTEVELIKDAMNMWYEEKNDYSYNSLSCSGICSHYTNHVTTVLNIDLDVADGLGVVIPMPASCICIVENRVVFVTNITNMMISLIKILLINIYLSVNIFVCMTDPVQASLEKTGPRLPLSSLGVGRTPRAITEAGGTRTVLRTSSFYIHLHVHLYCLDSFYGFVCV</sequence>
<dbReference type="Pfam" id="PF00188">
    <property type="entry name" value="CAP"/>
    <property type="match status" value="1"/>
</dbReference>
<dbReference type="Gene3D" id="3.40.33.10">
    <property type="entry name" value="CAP"/>
    <property type="match status" value="1"/>
</dbReference>
<keyword evidence="1" id="KW-0732">Signal</keyword>
<evidence type="ECO:0000313" key="3">
    <source>
        <dbReference type="EMBL" id="KAK3089520.1"/>
    </source>
</evidence>
<dbReference type="InterPro" id="IPR035940">
    <property type="entry name" value="CAP_sf"/>
</dbReference>
<dbReference type="AlphaFoldDB" id="A0AA88XW06"/>
<dbReference type="SMART" id="SM00198">
    <property type="entry name" value="SCP"/>
    <property type="match status" value="1"/>
</dbReference>
<organism evidence="3 4">
    <name type="scientific">Pinctada imbricata</name>
    <name type="common">Atlantic pearl-oyster</name>
    <name type="synonym">Pinctada martensii</name>
    <dbReference type="NCBI Taxonomy" id="66713"/>
    <lineage>
        <taxon>Eukaryota</taxon>
        <taxon>Metazoa</taxon>
        <taxon>Spiralia</taxon>
        <taxon>Lophotrochozoa</taxon>
        <taxon>Mollusca</taxon>
        <taxon>Bivalvia</taxon>
        <taxon>Autobranchia</taxon>
        <taxon>Pteriomorphia</taxon>
        <taxon>Pterioida</taxon>
        <taxon>Pterioidea</taxon>
        <taxon>Pteriidae</taxon>
        <taxon>Pinctada</taxon>
    </lineage>
</organism>
<feature type="domain" description="SCP" evidence="2">
    <location>
        <begin position="25"/>
        <end position="166"/>
    </location>
</feature>
<dbReference type="PANTHER" id="PTHR10334">
    <property type="entry name" value="CYSTEINE-RICH SECRETORY PROTEIN-RELATED"/>
    <property type="match status" value="1"/>
</dbReference>
<protein>
    <recommendedName>
        <fullName evidence="2">SCP domain-containing protein</fullName>
    </recommendedName>
</protein>
<feature type="signal peptide" evidence="1">
    <location>
        <begin position="1"/>
        <end position="17"/>
    </location>
</feature>
<dbReference type="EMBL" id="VSWD01000010">
    <property type="protein sequence ID" value="KAK3089520.1"/>
    <property type="molecule type" value="Genomic_DNA"/>
</dbReference>
<evidence type="ECO:0000313" key="4">
    <source>
        <dbReference type="Proteomes" id="UP001186944"/>
    </source>
</evidence>
<gene>
    <name evidence="3" type="ORF">FSP39_004238</name>
</gene>
<accession>A0AA88XW06</accession>